<dbReference type="EMBL" id="RCDD01000004">
    <property type="protein sequence ID" value="RLK55618.1"/>
    <property type="molecule type" value="Genomic_DNA"/>
</dbReference>
<proteinExistence type="predicted"/>
<name>A0A421B0K0_9PSEU</name>
<protein>
    <submittedName>
        <fullName evidence="1">Uncharacterized protein</fullName>
    </submittedName>
</protein>
<evidence type="ECO:0000313" key="2">
    <source>
        <dbReference type="Proteomes" id="UP000282454"/>
    </source>
</evidence>
<evidence type="ECO:0000313" key="1">
    <source>
        <dbReference type="EMBL" id="RLK55618.1"/>
    </source>
</evidence>
<accession>A0A421B0K0</accession>
<keyword evidence="2" id="KW-1185">Reference proteome</keyword>
<sequence>MAPDVGGVIPQEFSRTVRAIQCGQSVDWGFPGAGARWVDTAFMVLRLIEAGHTPGEAEGWARARSTFAGVDERGLTAWAVYVAGLWTHIAVSNGQGSSRRARLARDYARWRLERV</sequence>
<dbReference type="RefSeq" id="WP_211346753.1">
    <property type="nucleotide sequence ID" value="NZ_RCDD01000004.1"/>
</dbReference>
<gene>
    <name evidence="1" type="ORF">CLV68_5108</name>
</gene>
<organism evidence="1 2">
    <name type="scientific">Actinokineospora cianjurensis</name>
    <dbReference type="NCBI Taxonomy" id="585224"/>
    <lineage>
        <taxon>Bacteria</taxon>
        <taxon>Bacillati</taxon>
        <taxon>Actinomycetota</taxon>
        <taxon>Actinomycetes</taxon>
        <taxon>Pseudonocardiales</taxon>
        <taxon>Pseudonocardiaceae</taxon>
        <taxon>Actinokineospora</taxon>
    </lineage>
</organism>
<dbReference type="AlphaFoldDB" id="A0A421B0K0"/>
<comment type="caution">
    <text evidence="1">The sequence shown here is derived from an EMBL/GenBank/DDBJ whole genome shotgun (WGS) entry which is preliminary data.</text>
</comment>
<reference evidence="1 2" key="1">
    <citation type="submission" date="2018-10" db="EMBL/GenBank/DDBJ databases">
        <title>Genomic Encyclopedia of Archaeal and Bacterial Type Strains, Phase II (KMG-II): from individual species to whole genera.</title>
        <authorList>
            <person name="Goeker M."/>
        </authorList>
    </citation>
    <scope>NUCLEOTIDE SEQUENCE [LARGE SCALE GENOMIC DNA]</scope>
    <source>
        <strain evidence="1 2">DSM 45657</strain>
    </source>
</reference>
<dbReference type="Proteomes" id="UP000282454">
    <property type="component" value="Unassembled WGS sequence"/>
</dbReference>